<sequence>MDYFNTKSEDYRIGNPGTRDMSERAFGIEKQSFDIIESEIGNHNYAADEWAIVRRVIHATADFDFARSDRIIFSNDAIESAYVAFSKRSHVVTDVAMVLHGINKKSLTDIGLTAVCLINDPKLKEISKSSNKTRSELAMRESANMIDNGIVIIGNAPTALYEVISMIKEKVISPLLVIGIPVGFVSAVESKQDLSRLDVPFITNTGRKGGSSAASSIINSLMLMYLSTKNNLS</sequence>
<comment type="pathway">
    <text evidence="1">Cofactor biosynthesis; adenosylcobalamin biosynthesis.</text>
</comment>
<evidence type="ECO:0000313" key="7">
    <source>
        <dbReference type="Proteomes" id="UP000294299"/>
    </source>
</evidence>
<reference evidence="6 7" key="1">
    <citation type="submission" date="2019-02" db="EMBL/GenBank/DDBJ databases">
        <authorList>
            <person name="Lehtovirta-Morley E L."/>
        </authorList>
    </citation>
    <scope>NUCLEOTIDE SEQUENCE [LARGE SCALE GENOMIC DNA]</scope>
    <source>
        <strain evidence="6">NFRAN1</strain>
    </source>
</reference>
<keyword evidence="3" id="KW-0169">Cobalamin biosynthesis</keyword>
<dbReference type="Proteomes" id="UP000294299">
    <property type="component" value="Chromosome NFRAN"/>
</dbReference>
<dbReference type="RefSeq" id="WP_232038006.1">
    <property type="nucleotide sequence ID" value="NZ_LR216287.1"/>
</dbReference>
<dbReference type="Gene3D" id="3.40.50.10230">
    <property type="entry name" value="Cobalamin biosynthesis CobH/CbiC, precorrin-8X methylmutase"/>
    <property type="match status" value="1"/>
</dbReference>
<evidence type="ECO:0000259" key="5">
    <source>
        <dbReference type="Pfam" id="PF02570"/>
    </source>
</evidence>
<accession>A0A484IE54</accession>
<dbReference type="GO" id="GO:0009236">
    <property type="term" value="P:cobalamin biosynthetic process"/>
    <property type="evidence" value="ECO:0007669"/>
    <property type="project" value="UniProtKB-UniPathway"/>
</dbReference>
<evidence type="ECO:0000313" key="6">
    <source>
        <dbReference type="EMBL" id="VFJ15027.1"/>
    </source>
</evidence>
<protein>
    <submittedName>
        <fullName evidence="6">Cobalt-precorrin-8 methylmutase</fullName>
        <ecNumber evidence="6">5.4.99.60</ecNumber>
    </submittedName>
</protein>
<dbReference type="EC" id="5.4.99.60" evidence="6"/>
<dbReference type="UniPathway" id="UPA00148"/>
<evidence type="ECO:0000256" key="1">
    <source>
        <dbReference type="ARBA" id="ARBA00004953"/>
    </source>
</evidence>
<proteinExistence type="inferred from homology"/>
<dbReference type="PANTHER" id="PTHR43588:SF1">
    <property type="entry name" value="COBALT-PRECORRIN-8 METHYLMUTASE"/>
    <property type="match status" value="1"/>
</dbReference>
<dbReference type="SUPFAM" id="SSF63965">
    <property type="entry name" value="Precorrin-8X methylmutase CbiC/CobH"/>
    <property type="match status" value="1"/>
</dbReference>
<keyword evidence="7" id="KW-1185">Reference proteome</keyword>
<dbReference type="Pfam" id="PF02570">
    <property type="entry name" value="CbiC"/>
    <property type="match status" value="1"/>
</dbReference>
<comment type="similarity">
    <text evidence="2">Belongs to the CobH/CbiC family.</text>
</comment>
<dbReference type="GeneID" id="39421847"/>
<evidence type="ECO:0000256" key="4">
    <source>
        <dbReference type="ARBA" id="ARBA00023235"/>
    </source>
</evidence>
<organism evidence="6 7">
    <name type="scientific">Candidatus Nitrosocosmicus franklandianus</name>
    <dbReference type="NCBI Taxonomy" id="1798806"/>
    <lineage>
        <taxon>Archaea</taxon>
        <taxon>Nitrososphaerota</taxon>
        <taxon>Nitrososphaeria</taxon>
        <taxon>Nitrososphaerales</taxon>
        <taxon>Nitrososphaeraceae</taxon>
        <taxon>Candidatus Nitrosocosmicus</taxon>
    </lineage>
</organism>
<evidence type="ECO:0000256" key="2">
    <source>
        <dbReference type="ARBA" id="ARBA00009774"/>
    </source>
</evidence>
<dbReference type="GO" id="GO:0016993">
    <property type="term" value="F:precorrin-8X methylmutase activity"/>
    <property type="evidence" value="ECO:0007669"/>
    <property type="project" value="InterPro"/>
</dbReference>
<gene>
    <name evidence="6" type="primary">cbiC</name>
    <name evidence="6" type="ORF">NFRAN_2705</name>
</gene>
<dbReference type="InterPro" id="IPR003722">
    <property type="entry name" value="Cbl_synth_CobH/CbiC"/>
</dbReference>
<name>A0A484IE54_9ARCH</name>
<dbReference type="InterPro" id="IPR036588">
    <property type="entry name" value="CobH/CbiC_sf"/>
</dbReference>
<dbReference type="KEGG" id="nfn:NFRAN_2705"/>
<dbReference type="EMBL" id="LR216287">
    <property type="protein sequence ID" value="VFJ15027.1"/>
    <property type="molecule type" value="Genomic_DNA"/>
</dbReference>
<evidence type="ECO:0000256" key="3">
    <source>
        <dbReference type="ARBA" id="ARBA00022573"/>
    </source>
</evidence>
<dbReference type="AlphaFoldDB" id="A0A484IE54"/>
<dbReference type="GO" id="GO:0043778">
    <property type="term" value="F:cobalt-precorrin-8 methylmutase activity"/>
    <property type="evidence" value="ECO:0007669"/>
    <property type="project" value="UniProtKB-EC"/>
</dbReference>
<keyword evidence="4 6" id="KW-0413">Isomerase</keyword>
<dbReference type="PANTHER" id="PTHR43588">
    <property type="entry name" value="COBALT-PRECORRIN-8 METHYLMUTASE"/>
    <property type="match status" value="1"/>
</dbReference>
<feature type="domain" description="Cobalamin biosynthesis precorrin-8X methylmutase CobH/CbiC" evidence="5">
    <location>
        <begin position="28"/>
        <end position="223"/>
    </location>
</feature>